<accession>A0A397WE60</accession>
<evidence type="ECO:0000313" key="1">
    <source>
        <dbReference type="EMBL" id="RIB30856.1"/>
    </source>
</evidence>
<protein>
    <submittedName>
        <fullName evidence="1">Uncharacterized protein</fullName>
    </submittedName>
</protein>
<proteinExistence type="predicted"/>
<comment type="caution">
    <text evidence="1">The sequence shown here is derived from an EMBL/GenBank/DDBJ whole genome shotgun (WGS) entry which is preliminary data.</text>
</comment>
<keyword evidence="2" id="KW-1185">Reference proteome</keyword>
<dbReference type="EMBL" id="QKWP01000004">
    <property type="protein sequence ID" value="RIB30856.1"/>
    <property type="molecule type" value="Genomic_DNA"/>
</dbReference>
<evidence type="ECO:0000313" key="2">
    <source>
        <dbReference type="Proteomes" id="UP000266673"/>
    </source>
</evidence>
<dbReference type="Proteomes" id="UP000266673">
    <property type="component" value="Unassembled WGS sequence"/>
</dbReference>
<reference evidence="1 2" key="1">
    <citation type="submission" date="2018-06" db="EMBL/GenBank/DDBJ databases">
        <title>Comparative genomics reveals the genomic features of Rhizophagus irregularis, R. cerebriforme, R. diaphanum and Gigaspora rosea, and their symbiotic lifestyle signature.</title>
        <authorList>
            <person name="Morin E."/>
            <person name="San Clemente H."/>
            <person name="Chen E.C.H."/>
            <person name="De La Providencia I."/>
            <person name="Hainaut M."/>
            <person name="Kuo A."/>
            <person name="Kohler A."/>
            <person name="Murat C."/>
            <person name="Tang N."/>
            <person name="Roy S."/>
            <person name="Loubradou J."/>
            <person name="Henrissat B."/>
            <person name="Grigoriev I.V."/>
            <person name="Corradi N."/>
            <person name="Roux C."/>
            <person name="Martin F.M."/>
        </authorList>
    </citation>
    <scope>NUCLEOTIDE SEQUENCE [LARGE SCALE GENOMIC DNA]</scope>
    <source>
        <strain evidence="1 2">DAOM 194757</strain>
    </source>
</reference>
<organism evidence="1 2">
    <name type="scientific">Gigaspora rosea</name>
    <dbReference type="NCBI Taxonomy" id="44941"/>
    <lineage>
        <taxon>Eukaryota</taxon>
        <taxon>Fungi</taxon>
        <taxon>Fungi incertae sedis</taxon>
        <taxon>Mucoromycota</taxon>
        <taxon>Glomeromycotina</taxon>
        <taxon>Glomeromycetes</taxon>
        <taxon>Diversisporales</taxon>
        <taxon>Gigasporaceae</taxon>
        <taxon>Gigaspora</taxon>
    </lineage>
</organism>
<name>A0A397WE60_9GLOM</name>
<gene>
    <name evidence="1" type="ORF">C2G38_2026538</name>
</gene>
<dbReference type="AlphaFoldDB" id="A0A397WE60"/>
<sequence length="318" mass="35429">MFAKVGFELLGRESSSEGDITKINSHGKEKSIRDSFLMDLLRFAKVGFELLGRKSSSEGDITKINSHGKEKSIRDSFLMDLLRWVLSSWGGKVAVRVVGFELLGRESSSEGDITKINSHGKEKSIRDSFLMDLLRWVLSSWGGKVAVRVVGFELLGRESSSEGDITKINSHGKEKSIRDSFLMDLLRWVLSSWGGKVAVRVVGFELLGRESSSEGDITKINSHGKEKSIRDSFLMDLLRWVLSSWGGKVAVRVVGFELLGRESSSEGDITKINSHGKEKSIRDSFLMDLLRWVLSSWGGKVAVRVIQPKLIHKVTNKA</sequence>